<sequence length="103" mass="11780">MLEGKFKVEVIAQGQFKDCGLLIHTTVIRLNSDAMNEWIESSILNDRYCYECEEEWVAYKEKMEANRNEVKNKIAAALGIQNVEAGFTITQNVSEIFTVVDMI</sequence>
<dbReference type="EMBL" id="QRZM01000024">
    <property type="protein sequence ID" value="RGV69477.1"/>
    <property type="molecule type" value="Genomic_DNA"/>
</dbReference>
<evidence type="ECO:0000313" key="1">
    <source>
        <dbReference type="EMBL" id="RGV69477.1"/>
    </source>
</evidence>
<dbReference type="RefSeq" id="WP_118019665.1">
    <property type="nucleotide sequence ID" value="NZ_JAJCLG010000025.1"/>
</dbReference>
<name>A0A412YUC3_9FIRM</name>
<dbReference type="AlphaFoldDB" id="A0A412YUC3"/>
<organism evidence="1 2">
    <name type="scientific">Enterocloster bolteae</name>
    <dbReference type="NCBI Taxonomy" id="208479"/>
    <lineage>
        <taxon>Bacteria</taxon>
        <taxon>Bacillati</taxon>
        <taxon>Bacillota</taxon>
        <taxon>Clostridia</taxon>
        <taxon>Lachnospirales</taxon>
        <taxon>Lachnospiraceae</taxon>
        <taxon>Enterocloster</taxon>
    </lineage>
</organism>
<accession>A0A412YUC3</accession>
<dbReference type="Proteomes" id="UP000284543">
    <property type="component" value="Unassembled WGS sequence"/>
</dbReference>
<reference evidence="1 2" key="1">
    <citation type="submission" date="2018-08" db="EMBL/GenBank/DDBJ databases">
        <title>A genome reference for cultivated species of the human gut microbiota.</title>
        <authorList>
            <person name="Zou Y."/>
            <person name="Xue W."/>
            <person name="Luo G."/>
        </authorList>
    </citation>
    <scope>NUCLEOTIDE SEQUENCE [LARGE SCALE GENOMIC DNA]</scope>
    <source>
        <strain evidence="1 2">AF14-18</strain>
    </source>
</reference>
<proteinExistence type="predicted"/>
<evidence type="ECO:0000313" key="2">
    <source>
        <dbReference type="Proteomes" id="UP000284543"/>
    </source>
</evidence>
<comment type="caution">
    <text evidence="1">The sequence shown here is derived from an EMBL/GenBank/DDBJ whole genome shotgun (WGS) entry which is preliminary data.</text>
</comment>
<gene>
    <name evidence="1" type="ORF">DWW02_28405</name>
</gene>
<protein>
    <submittedName>
        <fullName evidence="1">Uncharacterized protein</fullName>
    </submittedName>
</protein>